<protein>
    <submittedName>
        <fullName evidence="2">Uncharacterized protein</fullName>
    </submittedName>
</protein>
<evidence type="ECO:0000313" key="2">
    <source>
        <dbReference type="EMBL" id="BAN83930.1"/>
    </source>
</evidence>
<feature type="coiled-coil region" evidence="1">
    <location>
        <begin position="5"/>
        <end position="39"/>
    </location>
</feature>
<dbReference type="EMBL" id="AB819757">
    <property type="protein sequence ID" value="BAN83930.1"/>
    <property type="molecule type" value="Genomic_DNA"/>
</dbReference>
<proteinExistence type="predicted"/>
<reference evidence="3" key="3">
    <citation type="submission" date="2019-03" db="EMBL/GenBank/DDBJ databases">
        <authorList>
            <person name="Ikeda H."/>
            <person name="Shin-ya K."/>
        </authorList>
    </citation>
    <scope>NUCLEOTIDE SEQUENCE</scope>
    <source>
        <strain evidence="3">NA05001</strain>
    </source>
</reference>
<sequence>MLPVLKLLEHEERVARERVESLRAEADRVLDELARAETDWEGWAVARQRVRQVMSAPAEGKTGTGAAEAALTAARQETVSAHERVLDARAWAAD</sequence>
<name>T2HV95_9ACTN</name>
<keyword evidence="1" id="KW-0175">Coiled coil</keyword>
<organism evidence="2">
    <name type="scientific">Streptomyces olivoviridis</name>
    <dbReference type="NCBI Taxonomy" id="67338"/>
    <lineage>
        <taxon>Bacteria</taxon>
        <taxon>Bacillati</taxon>
        <taxon>Actinomycetota</taxon>
        <taxon>Actinomycetes</taxon>
        <taxon>Kitasatosporales</taxon>
        <taxon>Streptomycetaceae</taxon>
        <taxon>Streptomyces</taxon>
    </lineage>
</organism>
<evidence type="ECO:0000313" key="3">
    <source>
        <dbReference type="EMBL" id="BBI93415.1"/>
    </source>
</evidence>
<dbReference type="AlphaFoldDB" id="T2HV95"/>
<reference evidence="2" key="1">
    <citation type="journal article" date="2013" name="Appl. Environ. Microbiol.">
        <title>Cloning and Heterologous Expression of the Thioviridamide Biosynthesis Gene Cluster from Streptomyces olivoviridis.</title>
        <authorList>
            <person name="Izawa M."/>
            <person name="Kawasaki T."/>
            <person name="Hayakawa Y."/>
        </authorList>
    </citation>
    <scope>NUCLEOTIDE SEQUENCE</scope>
    <source>
        <strain evidence="2">NA05001</strain>
    </source>
</reference>
<reference evidence="3" key="2">
    <citation type="journal article" date="2015" name="J. Antibiot.">
        <title>Novel thioviridamide derivative--JBIR-140: heterologous expression of the gene cluster for thioviridamide biosynthesis.</title>
        <authorList>
            <person name="Izumikawa M."/>
            <person name="Kozone I."/>
            <person name="Hashimoto J."/>
            <person name="Kagaya N."/>
            <person name="Takagi M."/>
            <person name="Koiwai H."/>
            <person name="Komatsu M."/>
            <person name="Fujie M."/>
            <person name="Satoh N."/>
            <person name="Ikeda H."/>
            <person name="Shin-ya K."/>
        </authorList>
    </citation>
    <scope>NUCLEOTIDE SEQUENCE</scope>
    <source>
        <strain evidence="3">NA05001</strain>
    </source>
</reference>
<accession>T2HV95</accession>
<evidence type="ECO:0000256" key="1">
    <source>
        <dbReference type="SAM" id="Coils"/>
    </source>
</evidence>
<gene>
    <name evidence="2" type="primary">tvaO</name>
</gene>
<dbReference type="EMBL" id="LC466032">
    <property type="protein sequence ID" value="BBI93415.1"/>
    <property type="molecule type" value="Genomic_DNA"/>
</dbReference>